<organism evidence="2 3">
    <name type="scientific">Funneliformis geosporum</name>
    <dbReference type="NCBI Taxonomy" id="1117311"/>
    <lineage>
        <taxon>Eukaryota</taxon>
        <taxon>Fungi</taxon>
        <taxon>Fungi incertae sedis</taxon>
        <taxon>Mucoromycota</taxon>
        <taxon>Glomeromycotina</taxon>
        <taxon>Glomeromycetes</taxon>
        <taxon>Glomerales</taxon>
        <taxon>Glomeraceae</taxon>
        <taxon>Funneliformis</taxon>
    </lineage>
</organism>
<dbReference type="AlphaFoldDB" id="A0A9W4X5I8"/>
<evidence type="ECO:0000313" key="3">
    <source>
        <dbReference type="Proteomes" id="UP001153678"/>
    </source>
</evidence>
<gene>
    <name evidence="2" type="ORF">FWILDA_LOCUS13402</name>
</gene>
<dbReference type="PANTHER" id="PTHR34825">
    <property type="entry name" value="CONSERVED PROTEIN, WITH A WEAK D-GALACTARATE DEHYDRATASE/ALTRONATE HYDROLASE DOMAIN"/>
    <property type="match status" value="1"/>
</dbReference>
<proteinExistence type="predicted"/>
<dbReference type="EMBL" id="CAMKVN010004978">
    <property type="protein sequence ID" value="CAI2188082.1"/>
    <property type="molecule type" value="Genomic_DNA"/>
</dbReference>
<dbReference type="OrthoDB" id="2411872at2759"/>
<dbReference type="PANTHER" id="PTHR34825:SF1">
    <property type="entry name" value="AAA-ATPASE-LIKE DOMAIN-CONTAINING PROTEIN"/>
    <property type="match status" value="1"/>
</dbReference>
<keyword evidence="3" id="KW-1185">Reference proteome</keyword>
<feature type="non-terminal residue" evidence="2">
    <location>
        <position position="1"/>
    </location>
</feature>
<dbReference type="InterPro" id="IPR018631">
    <property type="entry name" value="AAA-ATPase-like_dom"/>
</dbReference>
<name>A0A9W4X5I8_9GLOM</name>
<reference evidence="2" key="1">
    <citation type="submission" date="2022-08" db="EMBL/GenBank/DDBJ databases">
        <authorList>
            <person name="Kallberg Y."/>
            <person name="Tangrot J."/>
            <person name="Rosling A."/>
        </authorList>
    </citation>
    <scope>NUCLEOTIDE SEQUENCE</scope>
    <source>
        <strain evidence="2">Wild A</strain>
    </source>
</reference>
<comment type="caution">
    <text evidence="2">The sequence shown here is derived from an EMBL/GenBank/DDBJ whole genome shotgun (WGS) entry which is preliminary data.</text>
</comment>
<accession>A0A9W4X5I8</accession>
<evidence type="ECO:0000259" key="1">
    <source>
        <dbReference type="Pfam" id="PF09820"/>
    </source>
</evidence>
<feature type="domain" description="AAA-ATPase-like" evidence="1">
    <location>
        <begin position="12"/>
        <end position="69"/>
    </location>
</feature>
<dbReference type="Pfam" id="PF09820">
    <property type="entry name" value="AAA-ATPase_like"/>
    <property type="match status" value="1"/>
</dbReference>
<sequence>GTVTLFAGKGIPIGISSFDQILNRDFTLLDKTLLIADFLECNSVVSIIMRPRRFGKTTNISMLRNFFSIPTIPTIWTTGVSCSRTLR</sequence>
<dbReference type="Proteomes" id="UP001153678">
    <property type="component" value="Unassembled WGS sequence"/>
</dbReference>
<evidence type="ECO:0000313" key="2">
    <source>
        <dbReference type="EMBL" id="CAI2188082.1"/>
    </source>
</evidence>
<protein>
    <submittedName>
        <fullName evidence="2">19243_t:CDS:1</fullName>
    </submittedName>
</protein>